<dbReference type="RefSeq" id="WP_009143682.1">
    <property type="nucleotide sequence ID" value="NZ_GL831019.1"/>
</dbReference>
<dbReference type="PANTHER" id="PTHR35372:SF2">
    <property type="entry name" value="SF3 HELICASE DOMAIN-CONTAINING PROTEIN"/>
    <property type="match status" value="1"/>
</dbReference>
<protein>
    <submittedName>
        <fullName evidence="5">Phage/plasmid primase, P4 family domain protein</fullName>
    </submittedName>
</protein>
<proteinExistence type="predicted"/>
<dbReference type="GO" id="GO:0016787">
    <property type="term" value="F:hydrolase activity"/>
    <property type="evidence" value="ECO:0007669"/>
    <property type="project" value="UniProtKB-KW"/>
</dbReference>
<dbReference type="AlphaFoldDB" id="E8LL94"/>
<dbReference type="HOGENOM" id="CLU_024434_1_0_6"/>
<dbReference type="InterPro" id="IPR006500">
    <property type="entry name" value="Helicase_put_C_phage/plasmid"/>
</dbReference>
<evidence type="ECO:0000256" key="3">
    <source>
        <dbReference type="ARBA" id="ARBA00022840"/>
    </source>
</evidence>
<name>E8LL94_SUCHY</name>
<dbReference type="Pfam" id="PF19263">
    <property type="entry name" value="DUF5906"/>
    <property type="match status" value="1"/>
</dbReference>
<dbReference type="OrthoDB" id="784829at2"/>
<accession>E8LL94</accession>
<gene>
    <name evidence="5" type="ORF">HMPREF9444_01503</name>
</gene>
<keyword evidence="1" id="KW-0547">Nucleotide-binding</keyword>
<organism evidence="5 6">
    <name type="scientific">Succinatimonas hippei (strain DSM 22608 / JCM 16073 / KCTC 15190 / YIT 12066)</name>
    <dbReference type="NCBI Taxonomy" id="762983"/>
    <lineage>
        <taxon>Bacteria</taxon>
        <taxon>Pseudomonadati</taxon>
        <taxon>Pseudomonadota</taxon>
        <taxon>Gammaproteobacteria</taxon>
        <taxon>Aeromonadales</taxon>
        <taxon>Succinivibrionaceae</taxon>
        <taxon>Succinatimonas</taxon>
    </lineage>
</organism>
<dbReference type="NCBIfam" id="TIGR01613">
    <property type="entry name" value="primase_Cterm"/>
    <property type="match status" value="1"/>
</dbReference>
<keyword evidence="3" id="KW-0067">ATP-binding</keyword>
<dbReference type="InterPro" id="IPR045455">
    <property type="entry name" value="NrS-1_pol-like_helicase"/>
</dbReference>
<evidence type="ECO:0000313" key="6">
    <source>
        <dbReference type="Proteomes" id="UP000018458"/>
    </source>
</evidence>
<comment type="caution">
    <text evidence="5">The sequence shown here is derived from an EMBL/GenBank/DDBJ whole genome shotgun (WGS) entry which is preliminary data.</text>
</comment>
<keyword evidence="6" id="KW-1185">Reference proteome</keyword>
<dbReference type="Pfam" id="PF08706">
    <property type="entry name" value="D5_N"/>
    <property type="match status" value="1"/>
</dbReference>
<feature type="domain" description="SF3 helicase" evidence="4">
    <location>
        <begin position="356"/>
        <end position="510"/>
    </location>
</feature>
<dbReference type="Proteomes" id="UP000018458">
    <property type="component" value="Unassembled WGS sequence"/>
</dbReference>
<dbReference type="InterPro" id="IPR051620">
    <property type="entry name" value="ORF904-like_C"/>
</dbReference>
<reference evidence="5 6" key="1">
    <citation type="submission" date="2011-01" db="EMBL/GenBank/DDBJ databases">
        <authorList>
            <person name="Weinstock G."/>
            <person name="Sodergren E."/>
            <person name="Clifton S."/>
            <person name="Fulton L."/>
            <person name="Fulton B."/>
            <person name="Courtney L."/>
            <person name="Fronick C."/>
            <person name="Harrison M."/>
            <person name="Strong C."/>
            <person name="Farmer C."/>
            <person name="Delahaunty K."/>
            <person name="Markovic C."/>
            <person name="Hall O."/>
            <person name="Minx P."/>
            <person name="Tomlinson C."/>
            <person name="Mitreva M."/>
            <person name="Hou S."/>
            <person name="Chen J."/>
            <person name="Wollam A."/>
            <person name="Pepin K.H."/>
            <person name="Johnson M."/>
            <person name="Bhonagiri V."/>
            <person name="Zhang X."/>
            <person name="Suruliraj S."/>
            <person name="Warren W."/>
            <person name="Chinwalla A."/>
            <person name="Mardis E.R."/>
            <person name="Wilson R.K."/>
        </authorList>
    </citation>
    <scope>NUCLEOTIDE SEQUENCE [LARGE SCALE GENOMIC DNA]</scope>
    <source>
        <strain evidence="6">DSM 22608 / JCM 16073 / KCTC 15190 / YIT 12066</strain>
    </source>
</reference>
<dbReference type="InterPro" id="IPR014015">
    <property type="entry name" value="Helicase_SF3_DNA-vir"/>
</dbReference>
<evidence type="ECO:0000256" key="1">
    <source>
        <dbReference type="ARBA" id="ARBA00022741"/>
    </source>
</evidence>
<evidence type="ECO:0000313" key="5">
    <source>
        <dbReference type="EMBL" id="EFY06709.1"/>
    </source>
</evidence>
<dbReference type="SUPFAM" id="SSF52540">
    <property type="entry name" value="P-loop containing nucleoside triphosphate hydrolases"/>
    <property type="match status" value="1"/>
</dbReference>
<keyword evidence="2" id="KW-0378">Hydrolase</keyword>
<dbReference type="eggNOG" id="COG3378">
    <property type="taxonomic scope" value="Bacteria"/>
</dbReference>
<dbReference type="GO" id="GO:0005524">
    <property type="term" value="F:ATP binding"/>
    <property type="evidence" value="ECO:0007669"/>
    <property type="project" value="UniProtKB-KW"/>
</dbReference>
<dbReference type="PANTHER" id="PTHR35372">
    <property type="entry name" value="ATP BINDING PROTEIN-RELATED"/>
    <property type="match status" value="1"/>
</dbReference>
<sequence length="633" mass="73089">MELFDGYLPVHGKQPAIKEWGRPTELYSLEQAQKFNEYGGRIAENIVLIDVDNREQADCLLKIVEQENISTIVYKTDRGLHFYFENDGTFLKCESHKKLAIGLEADIKVGTSNSYAKLKSNGVERKIIRNTEKLQTIPKWLRPLNAQKLQAELFNLSEGDGRNDTLYRYIIPLINSGFTKEESRECIRLINKYVFAQSLENKELETILRDEAFENLHPDFYGNNKKLQIDELSKFIINKLHIKRINEKLYAYQNGFYVLASKLRGNYVLQYVKNPRKNIRNEVEAFINDFIIENATVADPRYIGFKNGIYDLEERKLISFDPNIVITNPINHNYISDAYDADTDKFLSNITCGDKALRANLEELLGYCLYRENSLQKFFLLYGSGSNGKSMFCTFIRAVLGEENCSSESLQRLGERFGSSSIYNKLANICDDNSSMHIKDPAMLKILSSGGNYQTEFKGKDSFSYTPFCKLIFCMNKLPKINDNGQAVQRRLVIIPFNRSIPENEQDTALKKKLTKDSAIEYGIRIAIEGLNRLLENNKFTESEKIDQQLNNYLGYNNPIADFVKKKGGIEYLLSNYCGDIYSEYQRYCEENCSEKISIQMFGKQICSMYDLKSHSVNPNDGTTDRHKKYRRR</sequence>
<dbReference type="PROSITE" id="PS51206">
    <property type="entry name" value="SF3_HELICASE_1"/>
    <property type="match status" value="1"/>
</dbReference>
<dbReference type="Gene3D" id="3.40.50.300">
    <property type="entry name" value="P-loop containing nucleotide triphosphate hydrolases"/>
    <property type="match status" value="1"/>
</dbReference>
<evidence type="ECO:0000256" key="2">
    <source>
        <dbReference type="ARBA" id="ARBA00022801"/>
    </source>
</evidence>
<dbReference type="InterPro" id="IPR027417">
    <property type="entry name" value="P-loop_NTPase"/>
</dbReference>
<dbReference type="STRING" id="762983.HMPREF9444_01503"/>
<dbReference type="EMBL" id="AEVO01000086">
    <property type="protein sequence ID" value="EFY06709.1"/>
    <property type="molecule type" value="Genomic_DNA"/>
</dbReference>
<dbReference type="InterPro" id="IPR014818">
    <property type="entry name" value="Phage/plasmid_primase_P4_C"/>
</dbReference>
<evidence type="ECO:0000259" key="4">
    <source>
        <dbReference type="PROSITE" id="PS51206"/>
    </source>
</evidence>